<proteinExistence type="predicted"/>
<gene>
    <name evidence="2" type="ORF">D5F01_LYC00869</name>
</gene>
<reference evidence="2 3" key="1">
    <citation type="submission" date="2019-07" db="EMBL/GenBank/DDBJ databases">
        <title>Chromosome genome assembly for large yellow croaker.</title>
        <authorList>
            <person name="Xiao S."/>
        </authorList>
    </citation>
    <scope>NUCLEOTIDE SEQUENCE [LARGE SCALE GENOMIC DNA]</scope>
    <source>
        <strain evidence="2">JMULYC20181020</strain>
        <tissue evidence="2">Muscle</tissue>
    </source>
</reference>
<dbReference type="EMBL" id="REGW02000001">
    <property type="protein sequence ID" value="KAE8300722.1"/>
    <property type="molecule type" value="Genomic_DNA"/>
</dbReference>
<feature type="compositionally biased region" description="Basic and acidic residues" evidence="1">
    <location>
        <begin position="99"/>
        <end position="109"/>
    </location>
</feature>
<comment type="caution">
    <text evidence="2">The sequence shown here is derived from an EMBL/GenBank/DDBJ whole genome shotgun (WGS) entry which is preliminary data.</text>
</comment>
<dbReference type="Proteomes" id="UP000424527">
    <property type="component" value="Unassembled WGS sequence"/>
</dbReference>
<organism evidence="2 3">
    <name type="scientific">Larimichthys crocea</name>
    <name type="common">Large yellow croaker</name>
    <name type="synonym">Pseudosciaena crocea</name>
    <dbReference type="NCBI Taxonomy" id="215358"/>
    <lineage>
        <taxon>Eukaryota</taxon>
        <taxon>Metazoa</taxon>
        <taxon>Chordata</taxon>
        <taxon>Craniata</taxon>
        <taxon>Vertebrata</taxon>
        <taxon>Euteleostomi</taxon>
        <taxon>Actinopterygii</taxon>
        <taxon>Neopterygii</taxon>
        <taxon>Teleostei</taxon>
        <taxon>Neoteleostei</taxon>
        <taxon>Acanthomorphata</taxon>
        <taxon>Eupercaria</taxon>
        <taxon>Sciaenidae</taxon>
        <taxon>Larimichthys</taxon>
    </lineage>
</organism>
<evidence type="ECO:0000256" key="1">
    <source>
        <dbReference type="SAM" id="MobiDB-lite"/>
    </source>
</evidence>
<sequence>MFNEDESKITIEIRDLPVASSRRTLKSYTSEYDEVATAVPDTGRKLERCVAVSFCLLCILQAALNISLRLAVSSQQKSLDEERDELKRQLNLTTSQQKSLDEERDELKRQLNLTNDSDDNTTDPVAALRKVTKERDELKKKLTIFSEYKN</sequence>
<dbReference type="AlphaFoldDB" id="A0A6G0JB95"/>
<feature type="region of interest" description="Disordered" evidence="1">
    <location>
        <begin position="90"/>
        <end position="125"/>
    </location>
</feature>
<protein>
    <submittedName>
        <fullName evidence="2">Uncharacterized protein</fullName>
    </submittedName>
</protein>
<evidence type="ECO:0000313" key="2">
    <source>
        <dbReference type="EMBL" id="KAE8300722.1"/>
    </source>
</evidence>
<name>A0A6G0JB95_LARCR</name>
<accession>A0A6G0JB95</accession>
<keyword evidence="3" id="KW-1185">Reference proteome</keyword>
<evidence type="ECO:0000313" key="3">
    <source>
        <dbReference type="Proteomes" id="UP000424527"/>
    </source>
</evidence>